<evidence type="ECO:0000259" key="1">
    <source>
        <dbReference type="PROSITE" id="PS50911"/>
    </source>
</evidence>
<dbReference type="SUPFAM" id="SSF54001">
    <property type="entry name" value="Cysteine proteinases"/>
    <property type="match status" value="1"/>
</dbReference>
<protein>
    <submittedName>
        <fullName evidence="2">CHAP domain-containing protein</fullName>
    </submittedName>
</protein>
<organism evidence="2 3">
    <name type="scientific">Fluviicola chungangensis</name>
    <dbReference type="NCBI Taxonomy" id="2597671"/>
    <lineage>
        <taxon>Bacteria</taxon>
        <taxon>Pseudomonadati</taxon>
        <taxon>Bacteroidota</taxon>
        <taxon>Flavobacteriia</taxon>
        <taxon>Flavobacteriales</taxon>
        <taxon>Crocinitomicaceae</taxon>
        <taxon>Fluviicola</taxon>
    </lineage>
</organism>
<dbReference type="PROSITE" id="PS50911">
    <property type="entry name" value="CHAP"/>
    <property type="match status" value="1"/>
</dbReference>
<feature type="domain" description="Peptidase C51" evidence="1">
    <location>
        <begin position="48"/>
        <end position="185"/>
    </location>
</feature>
<dbReference type="OrthoDB" id="9765517at2"/>
<dbReference type="PROSITE" id="PS51257">
    <property type="entry name" value="PROKAR_LIPOPROTEIN"/>
    <property type="match status" value="1"/>
</dbReference>
<dbReference type="AlphaFoldDB" id="A0A556N3H8"/>
<evidence type="ECO:0000313" key="3">
    <source>
        <dbReference type="Proteomes" id="UP000316008"/>
    </source>
</evidence>
<dbReference type="InterPro" id="IPR038765">
    <property type="entry name" value="Papain-like_cys_pep_sf"/>
</dbReference>
<dbReference type="EMBL" id="VLPL01000002">
    <property type="protein sequence ID" value="TSJ46619.1"/>
    <property type="molecule type" value="Genomic_DNA"/>
</dbReference>
<dbReference type="PANTHER" id="PTHR30094">
    <property type="entry name" value="BIFUNCTIONAL GLUTATHIONYLSPERMIDINE SYNTHETASE/AMIDASE-RELATED"/>
    <property type="match status" value="1"/>
</dbReference>
<comment type="caution">
    <text evidence="2">The sequence shown here is derived from an EMBL/GenBank/DDBJ whole genome shotgun (WGS) entry which is preliminary data.</text>
</comment>
<dbReference type="Proteomes" id="UP000316008">
    <property type="component" value="Unassembled WGS sequence"/>
</dbReference>
<dbReference type="GO" id="GO:0016874">
    <property type="term" value="F:ligase activity"/>
    <property type="evidence" value="ECO:0007669"/>
    <property type="project" value="TreeGrafter"/>
</dbReference>
<keyword evidence="3" id="KW-1185">Reference proteome</keyword>
<sequence length="198" mass="22870">MKKTLIFLVTISAISACVFFLYRRNEFPDRNYQIGDRLDSLNHVVVYYNGGMGNVSGRNTSPDGYNIGLKYQCVEFVKRYYYEYYKHKMPNAYGNAIDFFNKTLKDGELNSDRDLIQHSNPSKSKPEVGDLIIMDATLSNEYGHVVIVSKVTDDEVEIIQQNAGNPDHPRDVFDLELNDGLWEIDHSRILGWLRMRKS</sequence>
<proteinExistence type="predicted"/>
<dbReference type="PANTHER" id="PTHR30094:SF0">
    <property type="entry name" value="BIFUNCTIONAL GLUTATHIONYLSPERMIDINE SYNTHETASE_AMIDASE-RELATED"/>
    <property type="match status" value="1"/>
</dbReference>
<dbReference type="RefSeq" id="WP_144332156.1">
    <property type="nucleotide sequence ID" value="NZ_VLPL01000002.1"/>
</dbReference>
<reference evidence="2 3" key="1">
    <citation type="submission" date="2019-07" db="EMBL/GenBank/DDBJ databases">
        <authorList>
            <person name="Huq M.A."/>
        </authorList>
    </citation>
    <scope>NUCLEOTIDE SEQUENCE [LARGE SCALE GENOMIC DNA]</scope>
    <source>
        <strain evidence="2 3">MAH-3</strain>
    </source>
</reference>
<accession>A0A556N3H8</accession>
<dbReference type="Gene3D" id="3.90.1720.10">
    <property type="entry name" value="endopeptidase domain like (from Nostoc punctiforme)"/>
    <property type="match status" value="1"/>
</dbReference>
<dbReference type="InterPro" id="IPR051705">
    <property type="entry name" value="Gsp_Synthetase/Amidase"/>
</dbReference>
<name>A0A556N3H8_9FLAO</name>
<dbReference type="InterPro" id="IPR007921">
    <property type="entry name" value="CHAP_dom"/>
</dbReference>
<dbReference type="Pfam" id="PF05257">
    <property type="entry name" value="CHAP"/>
    <property type="match status" value="1"/>
</dbReference>
<evidence type="ECO:0000313" key="2">
    <source>
        <dbReference type="EMBL" id="TSJ46619.1"/>
    </source>
</evidence>
<gene>
    <name evidence="2" type="ORF">FO442_05520</name>
</gene>